<name>A0ACC0HK17_9ERIC</name>
<proteinExistence type="predicted"/>
<keyword evidence="1" id="KW-0675">Receptor</keyword>
<organism evidence="1 2">
    <name type="scientific">Camellia lanceoleosa</name>
    <dbReference type="NCBI Taxonomy" id="1840588"/>
    <lineage>
        <taxon>Eukaryota</taxon>
        <taxon>Viridiplantae</taxon>
        <taxon>Streptophyta</taxon>
        <taxon>Embryophyta</taxon>
        <taxon>Tracheophyta</taxon>
        <taxon>Spermatophyta</taxon>
        <taxon>Magnoliopsida</taxon>
        <taxon>eudicotyledons</taxon>
        <taxon>Gunneridae</taxon>
        <taxon>Pentapetalae</taxon>
        <taxon>asterids</taxon>
        <taxon>Ericales</taxon>
        <taxon>Theaceae</taxon>
        <taxon>Camellia</taxon>
    </lineage>
</organism>
<protein>
    <submittedName>
        <fullName evidence="1">MDIS1-interacting receptor like kinase 2</fullName>
    </submittedName>
</protein>
<keyword evidence="2" id="KW-1185">Reference proteome</keyword>
<dbReference type="Proteomes" id="UP001060215">
    <property type="component" value="Chromosome 4"/>
</dbReference>
<gene>
    <name evidence="1" type="ORF">LOK49_LG05G00955</name>
</gene>
<comment type="caution">
    <text evidence="1">The sequence shown here is derived from an EMBL/GenBank/DDBJ whole genome shotgun (WGS) entry which is preliminary data.</text>
</comment>
<keyword evidence="1" id="KW-0808">Transferase</keyword>
<keyword evidence="1" id="KW-0418">Kinase</keyword>
<reference evidence="1 2" key="1">
    <citation type="journal article" date="2022" name="Plant J.">
        <title>Chromosome-level genome of Camellia lanceoleosa provides a valuable resource for understanding genome evolution and self-incompatibility.</title>
        <authorList>
            <person name="Gong W."/>
            <person name="Xiao S."/>
            <person name="Wang L."/>
            <person name="Liao Z."/>
            <person name="Chang Y."/>
            <person name="Mo W."/>
            <person name="Hu G."/>
            <person name="Li W."/>
            <person name="Zhao G."/>
            <person name="Zhu H."/>
            <person name="Hu X."/>
            <person name="Ji K."/>
            <person name="Xiang X."/>
            <person name="Song Q."/>
            <person name="Yuan D."/>
            <person name="Jin S."/>
            <person name="Zhang L."/>
        </authorList>
    </citation>
    <scope>NUCLEOTIDE SEQUENCE [LARGE SCALE GENOMIC DNA]</scope>
    <source>
        <strain evidence="1">SQ_2022a</strain>
    </source>
</reference>
<evidence type="ECO:0000313" key="1">
    <source>
        <dbReference type="EMBL" id="KAI8013059.1"/>
    </source>
</evidence>
<accession>A0ACC0HK17</accession>
<sequence length="483" mass="53156">MTIINTRLLTSASTKSSSSVIEAKALLNSNLWGNFSSTNHCELMGITCNWAGSVTQRQLISPCCSQKLESMNWTSLPNLEHLNLVCCNLTGSIPEEIGTLSKLTNLYLSRNNLEGLIPSSIGQLTNLTWLDLSSNRLSGPIPSSIGQLGTYLDLSSNRLSGPIPSSIGQLTTLLYLDLLSNRPSGPIPSPIGKLTTLTNLDLSSNRLSGPIPSPIDNLLKGKIPSSIGQLMNLEFLDMSANQINNIIPTELGHLSNLRNLKLSWNQLLGQISPIKVQMLMNVRHRNMFLVYEYMERGSLFCSLRTDADVDVDAIELGWTLRVNIVEAISHSLSYLHHDCTPPIVHRDISSNNILLNSKWEAFVSDFDTAKLLHLDSSNQTVIASTYGYFAPEFTYTMVVTKKCDVYSFGVVALETIMGRHPGELLSSLESPSAPNIMLADVLDPRLPLPTNPMVVWNIVLVARMAFACLRFVPRSRPTMLCVS</sequence>
<dbReference type="EMBL" id="CM045761">
    <property type="protein sequence ID" value="KAI8013059.1"/>
    <property type="molecule type" value="Genomic_DNA"/>
</dbReference>
<evidence type="ECO:0000313" key="2">
    <source>
        <dbReference type="Proteomes" id="UP001060215"/>
    </source>
</evidence>